<organism evidence="5 6">
    <name type="scientific">bacterium (Candidatus Blackallbacteria) CG17_big_fil_post_rev_8_21_14_2_50_48_46</name>
    <dbReference type="NCBI Taxonomy" id="2014261"/>
    <lineage>
        <taxon>Bacteria</taxon>
        <taxon>Candidatus Blackallbacteria</taxon>
    </lineage>
</organism>
<dbReference type="CDD" id="cd04677">
    <property type="entry name" value="NUDIX_Hydrolase"/>
    <property type="match status" value="1"/>
</dbReference>
<gene>
    <name evidence="5" type="ORF">COW36_04315</name>
</gene>
<dbReference type="Pfam" id="PF00293">
    <property type="entry name" value="NUDIX"/>
    <property type="match status" value="1"/>
</dbReference>
<dbReference type="PROSITE" id="PS51462">
    <property type="entry name" value="NUDIX"/>
    <property type="match status" value="1"/>
</dbReference>
<dbReference type="InterPro" id="IPR020084">
    <property type="entry name" value="NUDIX_hydrolase_CS"/>
</dbReference>
<comment type="cofactor">
    <cofactor evidence="1">
        <name>Mg(2+)</name>
        <dbReference type="ChEBI" id="CHEBI:18420"/>
    </cofactor>
</comment>
<dbReference type="PRINTS" id="PR00502">
    <property type="entry name" value="NUDIXFAMILY"/>
</dbReference>
<dbReference type="PANTHER" id="PTHR43046:SF2">
    <property type="entry name" value="8-OXO-DGTP DIPHOSPHATASE-RELATED"/>
    <property type="match status" value="1"/>
</dbReference>
<evidence type="ECO:0000256" key="1">
    <source>
        <dbReference type="ARBA" id="ARBA00001946"/>
    </source>
</evidence>
<evidence type="ECO:0000259" key="4">
    <source>
        <dbReference type="PROSITE" id="PS51462"/>
    </source>
</evidence>
<protein>
    <recommendedName>
        <fullName evidence="4">Nudix hydrolase domain-containing protein</fullName>
    </recommendedName>
</protein>
<keyword evidence="2 3" id="KW-0378">Hydrolase</keyword>
<evidence type="ECO:0000256" key="2">
    <source>
        <dbReference type="ARBA" id="ARBA00022801"/>
    </source>
</evidence>
<dbReference type="InterPro" id="IPR020476">
    <property type="entry name" value="Nudix_hydrolase"/>
</dbReference>
<sequence length="162" mass="18484">MSYILELRKIVGKRPLHMPSAVVLLFNPENQLLLQHRTDNRLWGLNGGAIEPGEPPESAARREFLEETGMRVEALHLLQVYGGQRQFVEYPNGDQVWCLNIAYLAVSAQQVQAPDPEETLDLQYFDLEALPTDLHASDQEVLEDLRNRWTEVQNILAALRNP</sequence>
<comment type="caution">
    <text evidence="5">The sequence shown here is derived from an EMBL/GenBank/DDBJ whole genome shotgun (WGS) entry which is preliminary data.</text>
</comment>
<dbReference type="PANTHER" id="PTHR43046">
    <property type="entry name" value="GDP-MANNOSE MANNOSYL HYDROLASE"/>
    <property type="match status" value="1"/>
</dbReference>
<dbReference type="Gene3D" id="3.90.79.10">
    <property type="entry name" value="Nucleoside Triphosphate Pyrophosphohydrolase"/>
    <property type="match status" value="1"/>
</dbReference>
<dbReference type="InterPro" id="IPR015797">
    <property type="entry name" value="NUDIX_hydrolase-like_dom_sf"/>
</dbReference>
<evidence type="ECO:0000256" key="3">
    <source>
        <dbReference type="RuleBase" id="RU003476"/>
    </source>
</evidence>
<dbReference type="GO" id="GO:0016787">
    <property type="term" value="F:hydrolase activity"/>
    <property type="evidence" value="ECO:0007669"/>
    <property type="project" value="UniProtKB-KW"/>
</dbReference>
<dbReference type="EMBL" id="PFFQ01000012">
    <property type="protein sequence ID" value="PIW18523.1"/>
    <property type="molecule type" value="Genomic_DNA"/>
</dbReference>
<dbReference type="SUPFAM" id="SSF55811">
    <property type="entry name" value="Nudix"/>
    <property type="match status" value="1"/>
</dbReference>
<evidence type="ECO:0000313" key="6">
    <source>
        <dbReference type="Proteomes" id="UP000231019"/>
    </source>
</evidence>
<feature type="domain" description="Nudix hydrolase" evidence="4">
    <location>
        <begin position="16"/>
        <end position="147"/>
    </location>
</feature>
<dbReference type="AlphaFoldDB" id="A0A2M7G8V0"/>
<name>A0A2M7G8V0_9BACT</name>
<dbReference type="InterPro" id="IPR000086">
    <property type="entry name" value="NUDIX_hydrolase_dom"/>
</dbReference>
<dbReference type="Proteomes" id="UP000231019">
    <property type="component" value="Unassembled WGS sequence"/>
</dbReference>
<accession>A0A2M7G8V0</accession>
<evidence type="ECO:0000313" key="5">
    <source>
        <dbReference type="EMBL" id="PIW18523.1"/>
    </source>
</evidence>
<comment type="similarity">
    <text evidence="3">Belongs to the Nudix hydrolase family.</text>
</comment>
<reference evidence="5 6" key="1">
    <citation type="submission" date="2017-09" db="EMBL/GenBank/DDBJ databases">
        <title>Depth-based differentiation of microbial function through sediment-hosted aquifers and enrichment of novel symbionts in the deep terrestrial subsurface.</title>
        <authorList>
            <person name="Probst A.J."/>
            <person name="Ladd B."/>
            <person name="Jarett J.K."/>
            <person name="Geller-Mcgrath D.E."/>
            <person name="Sieber C.M."/>
            <person name="Emerson J.B."/>
            <person name="Anantharaman K."/>
            <person name="Thomas B.C."/>
            <person name="Malmstrom R."/>
            <person name="Stieglmeier M."/>
            <person name="Klingl A."/>
            <person name="Woyke T."/>
            <person name="Ryan C.M."/>
            <person name="Banfield J.F."/>
        </authorList>
    </citation>
    <scope>NUCLEOTIDE SEQUENCE [LARGE SCALE GENOMIC DNA]</scope>
    <source>
        <strain evidence="5">CG17_big_fil_post_rev_8_21_14_2_50_48_46</strain>
    </source>
</reference>
<proteinExistence type="inferred from homology"/>
<dbReference type="PROSITE" id="PS00893">
    <property type="entry name" value="NUDIX_BOX"/>
    <property type="match status" value="1"/>
</dbReference>